<dbReference type="Gene3D" id="3.90.550.10">
    <property type="entry name" value="Spore Coat Polysaccharide Biosynthesis Protein SpsA, Chain A"/>
    <property type="match status" value="1"/>
</dbReference>
<gene>
    <name evidence="2" type="ORF">C470_07229</name>
</gene>
<dbReference type="Proteomes" id="UP000011581">
    <property type="component" value="Unassembled WGS sequence"/>
</dbReference>
<feature type="domain" description="Glycosyltransferase 2-like" evidence="1">
    <location>
        <begin position="5"/>
        <end position="115"/>
    </location>
</feature>
<dbReference type="Pfam" id="PF00535">
    <property type="entry name" value="Glycos_transf_2"/>
    <property type="match status" value="1"/>
</dbReference>
<dbReference type="SUPFAM" id="SSF53448">
    <property type="entry name" value="Nucleotide-diphospho-sugar transferases"/>
    <property type="match status" value="1"/>
</dbReference>
<accession>M0NUQ1</accession>
<dbReference type="PANTHER" id="PTHR43685">
    <property type="entry name" value="GLYCOSYLTRANSFERASE"/>
    <property type="match status" value="1"/>
</dbReference>
<dbReference type="InterPro" id="IPR050834">
    <property type="entry name" value="Glycosyltransf_2"/>
</dbReference>
<comment type="caution">
    <text evidence="2">The sequence shown here is derived from an EMBL/GenBank/DDBJ whole genome shotgun (WGS) entry which is preliminary data.</text>
</comment>
<dbReference type="EMBL" id="AOJF01000032">
    <property type="protein sequence ID" value="EMA61298.1"/>
    <property type="molecule type" value="Genomic_DNA"/>
</dbReference>
<reference evidence="2 3" key="1">
    <citation type="journal article" date="2014" name="PLoS Genet.">
        <title>Phylogenetically driven sequencing of extremely halophilic archaea reveals strategies for static and dynamic osmo-response.</title>
        <authorList>
            <person name="Becker E.A."/>
            <person name="Seitzer P.M."/>
            <person name="Tritt A."/>
            <person name="Larsen D."/>
            <person name="Krusor M."/>
            <person name="Yao A.I."/>
            <person name="Wu D."/>
            <person name="Madern D."/>
            <person name="Eisen J.A."/>
            <person name="Darling A.E."/>
            <person name="Facciotti M.T."/>
        </authorList>
    </citation>
    <scope>NUCLEOTIDE SEQUENCE [LARGE SCALE GENOMIC DNA]</scope>
    <source>
        <strain evidence="2 3">JCM 13561</strain>
    </source>
</reference>
<dbReference type="InterPro" id="IPR001173">
    <property type="entry name" value="Glyco_trans_2-like"/>
</dbReference>
<sequence>MELVSVVIPTYNRSHILSRAIESVLNQSYSNFELIIVDDGSTDGTKEMISQYSDSRIQFIELGSNKGANAARNEGIRKSNGKYISFLDSDDEFAADHLEKAISYLEQAPRSAKGVYTSQKEYLNGTFHSSSVAKKVLDSPKQIIRRYSANGFSSFTFSSDIFDNIELLDEELEAYQDMDFLIRFLQYYELHPISDFLVKYHIHDEQISSDPDRRLSALEQLISKHKKTIEKSNTGYLHYSRGFQYVEKNSMNKAKTEFAAAIKSDPIKFRYYFQFFSSLFGYSGFKTINNMKSKLVYLYQRFDLNIFPTNVIILELK</sequence>
<keyword evidence="2" id="KW-0808">Transferase</keyword>
<organism evidence="2 3">
    <name type="scientific">Halorubrum distributum JCM 13561</name>
    <dbReference type="NCBI Taxonomy" id="1227483"/>
    <lineage>
        <taxon>Archaea</taxon>
        <taxon>Methanobacteriati</taxon>
        <taxon>Methanobacteriota</taxon>
        <taxon>Stenosarchaea group</taxon>
        <taxon>Halobacteria</taxon>
        <taxon>Halobacteriales</taxon>
        <taxon>Haloferacaceae</taxon>
        <taxon>Halorubrum</taxon>
        <taxon>Halorubrum distributum group</taxon>
    </lineage>
</organism>
<evidence type="ECO:0000313" key="3">
    <source>
        <dbReference type="Proteomes" id="UP000011581"/>
    </source>
</evidence>
<dbReference type="InterPro" id="IPR029044">
    <property type="entry name" value="Nucleotide-diphossugar_trans"/>
</dbReference>
<dbReference type="PANTHER" id="PTHR43685:SF11">
    <property type="entry name" value="GLYCOSYLTRANSFERASE TAGX-RELATED"/>
    <property type="match status" value="1"/>
</dbReference>
<evidence type="ECO:0000313" key="2">
    <source>
        <dbReference type="EMBL" id="EMA61298.1"/>
    </source>
</evidence>
<dbReference type="RefSeq" id="WP_008366279.1">
    <property type="nucleotide sequence ID" value="NZ_AOJF01000032.1"/>
</dbReference>
<protein>
    <submittedName>
        <fullName evidence="2">Glycosyl transferase family protein</fullName>
    </submittedName>
</protein>
<evidence type="ECO:0000259" key="1">
    <source>
        <dbReference type="Pfam" id="PF00535"/>
    </source>
</evidence>
<proteinExistence type="predicted"/>
<dbReference type="CDD" id="cd00761">
    <property type="entry name" value="Glyco_tranf_GTA_type"/>
    <property type="match status" value="1"/>
</dbReference>
<name>M0NUQ1_9EURY</name>
<dbReference type="GO" id="GO:0016740">
    <property type="term" value="F:transferase activity"/>
    <property type="evidence" value="ECO:0007669"/>
    <property type="project" value="UniProtKB-KW"/>
</dbReference>
<dbReference type="AlphaFoldDB" id="M0NUQ1"/>